<dbReference type="KEGG" id="avi:Avi_9915"/>
<dbReference type="EMBL" id="CP000633">
    <property type="protein sequence ID" value="ACM38200.1"/>
    <property type="molecule type" value="Genomic_DNA"/>
</dbReference>
<evidence type="ECO:0000313" key="2">
    <source>
        <dbReference type="Proteomes" id="UP000001596"/>
    </source>
</evidence>
<organism evidence="1 2">
    <name type="scientific">Allorhizobium ampelinum (strain ATCC BAA-846 / DSM 112012 / S4)</name>
    <name type="common">Agrobacterium vitis (strain S4)</name>
    <dbReference type="NCBI Taxonomy" id="311402"/>
    <lineage>
        <taxon>Bacteria</taxon>
        <taxon>Pseudomonadati</taxon>
        <taxon>Pseudomonadota</taxon>
        <taxon>Alphaproteobacteria</taxon>
        <taxon>Hyphomicrobiales</taxon>
        <taxon>Rhizobiaceae</taxon>
        <taxon>Rhizobium/Agrobacterium group</taxon>
        <taxon>Allorhizobium</taxon>
        <taxon>Allorhizobium ampelinum</taxon>
    </lineage>
</organism>
<proteinExistence type="predicted"/>
<dbReference type="Proteomes" id="UP000001596">
    <property type="component" value="Chromosome 1"/>
</dbReference>
<dbReference type="eggNOG" id="ENOG50333V5">
    <property type="taxonomic scope" value="Bacteria"/>
</dbReference>
<dbReference type="AlphaFoldDB" id="B9JYF8"/>
<gene>
    <name evidence="1" type="ordered locus">Avi_9915</name>
</gene>
<evidence type="ECO:0000313" key="1">
    <source>
        <dbReference type="EMBL" id="ACM38200.1"/>
    </source>
</evidence>
<keyword evidence="2" id="KW-1185">Reference proteome</keyword>
<protein>
    <submittedName>
        <fullName evidence="1">Phage-related gp54 protein</fullName>
    </submittedName>
</protein>
<reference evidence="1 2" key="1">
    <citation type="journal article" date="2009" name="J. Bacteriol.">
        <title>Genome sequences of three Agrobacterium biovars help elucidate the evolution of multichromosome genomes in bacteria.</title>
        <authorList>
            <person name="Slater S.C."/>
            <person name="Goldman B.S."/>
            <person name="Goodner B."/>
            <person name="Setubal J.C."/>
            <person name="Farrand S.K."/>
            <person name="Nester E.W."/>
            <person name="Burr T.J."/>
            <person name="Banta L."/>
            <person name="Dickerman A.W."/>
            <person name="Paulsen I."/>
            <person name="Otten L."/>
            <person name="Suen G."/>
            <person name="Welch R."/>
            <person name="Almeida N.F."/>
            <person name="Arnold F."/>
            <person name="Burton O.T."/>
            <person name="Du Z."/>
            <person name="Ewing A."/>
            <person name="Godsy E."/>
            <person name="Heisel S."/>
            <person name="Houmiel K.L."/>
            <person name="Jhaveri J."/>
            <person name="Lu J."/>
            <person name="Miller N.M."/>
            <person name="Norton S."/>
            <person name="Chen Q."/>
            <person name="Phoolcharoen W."/>
            <person name="Ohlin V."/>
            <person name="Ondrusek D."/>
            <person name="Pride N."/>
            <person name="Stricklin S.L."/>
            <person name="Sun J."/>
            <person name="Wheeler C."/>
            <person name="Wilson L."/>
            <person name="Zhu H."/>
            <person name="Wood D.W."/>
        </authorList>
    </citation>
    <scope>NUCLEOTIDE SEQUENCE [LARGE SCALE GENOMIC DNA]</scope>
    <source>
        <strain evidence="2">S4 / ATCC BAA-846</strain>
    </source>
</reference>
<name>B9JYF8_ALLAM</name>
<dbReference type="HOGENOM" id="CLU_190688_0_0_5"/>
<sequence>MRSMEIDWKQAPKAARWWAVDANGDAHWFCAPNVAAFTDFWFSEPVKAPLFGFTGDWRKSLIERPPLKLSNTS</sequence>
<accession>B9JYF8</accession>